<dbReference type="GO" id="GO:0016485">
    <property type="term" value="P:protein processing"/>
    <property type="evidence" value="ECO:0007669"/>
    <property type="project" value="TreeGrafter"/>
</dbReference>
<gene>
    <name evidence="5" type="ORF">UFOVP1175_47</name>
</gene>
<dbReference type="Gene3D" id="3.40.50.200">
    <property type="entry name" value="Peptidase S8/S53 domain"/>
    <property type="match status" value="1"/>
</dbReference>
<dbReference type="Pfam" id="PF00082">
    <property type="entry name" value="Peptidase_S8"/>
    <property type="match status" value="1"/>
</dbReference>
<name>A0A6J5R7S5_9CAUD</name>
<protein>
    <submittedName>
        <fullName evidence="5">Peptidase S8/S53 domain containing protein</fullName>
    </submittedName>
</protein>
<proteinExistence type="predicted"/>
<dbReference type="InterPro" id="IPR023828">
    <property type="entry name" value="Peptidase_S8_Ser-AS"/>
</dbReference>
<evidence type="ECO:0000313" key="5">
    <source>
        <dbReference type="EMBL" id="CAB4188655.1"/>
    </source>
</evidence>
<dbReference type="InterPro" id="IPR000209">
    <property type="entry name" value="Peptidase_S8/S53_dom"/>
</dbReference>
<feature type="domain" description="Peptidase S8/S53" evidence="4">
    <location>
        <begin position="165"/>
        <end position="433"/>
    </location>
</feature>
<accession>A0A6J5R7S5</accession>
<evidence type="ECO:0000256" key="1">
    <source>
        <dbReference type="ARBA" id="ARBA00022670"/>
    </source>
</evidence>
<dbReference type="EMBL" id="LR797129">
    <property type="protein sequence ID" value="CAB4188655.1"/>
    <property type="molecule type" value="Genomic_DNA"/>
</dbReference>
<dbReference type="PRINTS" id="PR00723">
    <property type="entry name" value="SUBTILISIN"/>
</dbReference>
<evidence type="ECO:0000256" key="3">
    <source>
        <dbReference type="ARBA" id="ARBA00022825"/>
    </source>
</evidence>
<dbReference type="Gene3D" id="2.60.40.10">
    <property type="entry name" value="Immunoglobulins"/>
    <property type="match status" value="1"/>
</dbReference>
<dbReference type="PANTHER" id="PTHR42884:SF14">
    <property type="entry name" value="NEUROENDOCRINE CONVERTASE 1"/>
    <property type="match status" value="1"/>
</dbReference>
<dbReference type="PROSITE" id="PS51892">
    <property type="entry name" value="SUBTILASE"/>
    <property type="match status" value="1"/>
</dbReference>
<sequence length="683" mass="73010">MKINAVKFKDKKSFDKNKTKSNVLSVFEPFGIVVFEDEKHVVPDAAKVSQVNEVDRSLDKISSGLAICITSNLKSAVEFLELKQVEIKEVFEATNTLFVEVPAFASFDEFYESLMRTKLFISVEPDYIQPFEANAELSIPAQWHLQNFRATEAWSLIPANAYGEVAVLDVACEVDHEDLVGTISDLSWNCAYDTADVRPISPYENHGTPCSGLICAKTSNDIGVSSIGNNKLKVQFLHIAMNSNSGGGFFTSDTIVTRAVNKAIANPNCLAISMSWGGTSTYTMFANALTTAKNTGRGGKGICVFASSGNNYSSTVNINPAGLPMVHAVGASAQNNTRAGFSNYGTKLFAAAPGVATPTTDRMGANGYKADSNYTNFSGTSAACPVMAGCAAAIILANPTLTEKQVTDIIASTALKSGGYVYDANGKSLELGYGVVDLYSAIVKAQSGELPPPPPPSELSNLYGTVSSPAYANQGAQVTVSYTVQLDKVRDADTVTNIALEFIRPDGSKSTFYTGNVTILKGQLLFTGTLPYVVPNNVTGVGKFNLYIDVAGSVNESNESDNMATTSINVIAPVPVGNYDLEVTPTGYTWLAPDRVRIGSRMTNRGAATITSYKLKWEFDGRTGFWDRPVTLNPGQSNSSGNVMYPTVNTKFPATFKVSVVSVNGQPDNNPANDVAITIVQKM</sequence>
<evidence type="ECO:0000256" key="2">
    <source>
        <dbReference type="ARBA" id="ARBA00022801"/>
    </source>
</evidence>
<evidence type="ECO:0000259" key="4">
    <source>
        <dbReference type="Pfam" id="PF00082"/>
    </source>
</evidence>
<keyword evidence="1" id="KW-0645">Protease</keyword>
<dbReference type="InterPro" id="IPR015500">
    <property type="entry name" value="Peptidase_S8_subtilisin-rel"/>
</dbReference>
<organism evidence="5">
    <name type="scientific">uncultured Caudovirales phage</name>
    <dbReference type="NCBI Taxonomy" id="2100421"/>
    <lineage>
        <taxon>Viruses</taxon>
        <taxon>Duplodnaviria</taxon>
        <taxon>Heunggongvirae</taxon>
        <taxon>Uroviricota</taxon>
        <taxon>Caudoviricetes</taxon>
        <taxon>Peduoviridae</taxon>
        <taxon>Maltschvirus</taxon>
        <taxon>Maltschvirus maltsch</taxon>
    </lineage>
</organism>
<dbReference type="GO" id="GO:0016020">
    <property type="term" value="C:membrane"/>
    <property type="evidence" value="ECO:0007669"/>
    <property type="project" value="TreeGrafter"/>
</dbReference>
<keyword evidence="2" id="KW-0378">Hydrolase</keyword>
<dbReference type="PANTHER" id="PTHR42884">
    <property type="entry name" value="PROPROTEIN CONVERTASE SUBTILISIN/KEXIN-RELATED"/>
    <property type="match status" value="1"/>
</dbReference>
<dbReference type="InterPro" id="IPR013783">
    <property type="entry name" value="Ig-like_fold"/>
</dbReference>
<keyword evidence="3" id="KW-0720">Serine protease</keyword>
<dbReference type="SUPFAM" id="SSF52743">
    <property type="entry name" value="Subtilisin-like"/>
    <property type="match status" value="1"/>
</dbReference>
<dbReference type="GO" id="GO:0004252">
    <property type="term" value="F:serine-type endopeptidase activity"/>
    <property type="evidence" value="ECO:0007669"/>
    <property type="project" value="InterPro"/>
</dbReference>
<dbReference type="InterPro" id="IPR036852">
    <property type="entry name" value="Peptidase_S8/S53_dom_sf"/>
</dbReference>
<reference evidence="5" key="1">
    <citation type="submission" date="2020-05" db="EMBL/GenBank/DDBJ databases">
        <authorList>
            <person name="Chiriac C."/>
            <person name="Salcher M."/>
            <person name="Ghai R."/>
            <person name="Kavagutti S V."/>
        </authorList>
    </citation>
    <scope>NUCLEOTIDE SEQUENCE</scope>
</reference>
<dbReference type="PROSITE" id="PS00138">
    <property type="entry name" value="SUBTILASE_SER"/>
    <property type="match status" value="1"/>
</dbReference>